<dbReference type="SUPFAM" id="SSF53098">
    <property type="entry name" value="Ribonuclease H-like"/>
    <property type="match status" value="1"/>
</dbReference>
<evidence type="ECO:0000313" key="4">
    <source>
        <dbReference type="EMBL" id="RXN14233.1"/>
    </source>
</evidence>
<dbReference type="PRINTS" id="PR01217">
    <property type="entry name" value="PRICHEXTENSN"/>
</dbReference>
<name>A0A498M305_LABRO</name>
<dbReference type="InterPro" id="IPR041588">
    <property type="entry name" value="Integrase_H2C2"/>
</dbReference>
<dbReference type="PANTHER" id="PTHR37984">
    <property type="entry name" value="PROTEIN CBG26694"/>
    <property type="match status" value="1"/>
</dbReference>
<feature type="compositionally biased region" description="Low complexity" evidence="2">
    <location>
        <begin position="786"/>
        <end position="803"/>
    </location>
</feature>
<dbReference type="GO" id="GO:0015074">
    <property type="term" value="P:DNA integration"/>
    <property type="evidence" value="ECO:0007669"/>
    <property type="project" value="InterPro"/>
</dbReference>
<dbReference type="PANTHER" id="PTHR37984:SF15">
    <property type="entry name" value="INTEGRASE CATALYTIC DOMAIN-CONTAINING PROTEIN"/>
    <property type="match status" value="1"/>
</dbReference>
<dbReference type="Gene3D" id="3.30.70.270">
    <property type="match status" value="1"/>
</dbReference>
<dbReference type="InterPro" id="IPR001584">
    <property type="entry name" value="Integrase_cat-core"/>
</dbReference>
<evidence type="ECO:0000256" key="2">
    <source>
        <dbReference type="SAM" id="MobiDB-lite"/>
    </source>
</evidence>
<dbReference type="InterPro" id="IPR036397">
    <property type="entry name" value="RNaseH_sf"/>
</dbReference>
<evidence type="ECO:0000256" key="1">
    <source>
        <dbReference type="ARBA" id="ARBA00039658"/>
    </source>
</evidence>
<dbReference type="FunFam" id="1.10.340.70:FF:000001">
    <property type="entry name" value="Retrovirus-related Pol polyprotein from transposon gypsy-like Protein"/>
    <property type="match status" value="1"/>
</dbReference>
<dbReference type="InterPro" id="IPR050951">
    <property type="entry name" value="Retrovirus_Pol_polyprotein"/>
</dbReference>
<dbReference type="InterPro" id="IPR012337">
    <property type="entry name" value="RNaseH-like_sf"/>
</dbReference>
<dbReference type="EMBL" id="QBIY01012912">
    <property type="protein sequence ID" value="RXN14233.1"/>
    <property type="molecule type" value="Genomic_DNA"/>
</dbReference>
<dbReference type="GO" id="GO:0003676">
    <property type="term" value="F:nucleic acid binding"/>
    <property type="evidence" value="ECO:0007669"/>
    <property type="project" value="InterPro"/>
</dbReference>
<feature type="domain" description="Integrase catalytic" evidence="3">
    <location>
        <begin position="392"/>
        <end position="550"/>
    </location>
</feature>
<dbReference type="Gene3D" id="3.10.10.10">
    <property type="entry name" value="HIV Type 1 Reverse Transcriptase, subunit A, domain 1"/>
    <property type="match status" value="1"/>
</dbReference>
<dbReference type="PROSITE" id="PS50994">
    <property type="entry name" value="INTEGRASE"/>
    <property type="match status" value="1"/>
</dbReference>
<dbReference type="Pfam" id="PF00665">
    <property type="entry name" value="rve"/>
    <property type="match status" value="1"/>
</dbReference>
<dbReference type="InterPro" id="IPR043502">
    <property type="entry name" value="DNA/RNA_pol_sf"/>
</dbReference>
<sequence>MKPLLKASNILQSESSVYLGWLLSVIHQLQSKLNRLETSSQTCTPLIRALQNGLQKRFGQMMEDPELAAAAVLLPKSKTSWTDKPDVIEAEQSTPPILSRAACEQLNLVKRIEPVKTTAPATKDELVKQYPEVFEELGELPDHKPLEAIFTNPLSQAPARLQKMLLPLQRYNLQVNYTPGKDERQSHHPKRNAVPSINIAALHLVLIKHYIYIYTKSTKIKKKDGSLQMCVDYRQLNSKTRKDAFPLPRIEETLDSLMADPVVGEVRKFWQQGQCPEPRVWRQLPKPVVMLLRQWNRLTEQEGLLYRKIFRSDGGEAMFQLLLPMALHMEVLVQLHQHHRHQGVERTLELVRQRCYWPGMSADVARWVRECERCQVAKDAAPVARSYMGHLLASRPNEIVAIDFTILEPSHSGQENVMVMTDVFSKFTVAVPTRDQQAETVARVLVNEWFFKFGVPGRIHSDQGRNFESQLILQLCSLYQVGKSRSTPYHPAGNGQCERFNRTLHNLLRTLTPERKTDWASCLAQVLFCYNTTPHQTTGESPYFLMLGQVPRLPIDFLLGRVHEPVAGRVHQWVEEHQARLKVAFEGARGRLQVAATQRKEEHDRRVKELPLYEGQLVYLRDHGVRGRHKIQDLWSSTVYRVVRAPQAGGPVYIVAPVHDHEKVRHVHRSLLKPRAQGEVAPCDLPEIRVEPQVEVTMEEEQVDGDLAYIMSEHPVVGWENMCGLRNPVIILLPYILGSDVFFTSWEFFRDGGPFQFGDNGHSLVRPPSLQHAHIFPTVPTPSPQHPHTVPTVPTSSPQHPHTIPTVPTPSPQHPHTIPTVPTPSPQHPHTIPTVPTPSPQHPHTIPTVPTPSPQHPHTIPTVPTPSPQHPHTIPTVPPPSPQHPHTVSTVPTPSPQHPHTIPTVPTPHPQHPHTIPTVLTPSPQHPHTIPTVPTPSPQHPHTVSTVPTPHPQHPHTIPTVPPPSPQHPHTVSTVPTPSPQHPHTIPTVLTVLTPSPQHHPAHSTPHIPTVPTPSPHYPHSAHRIPTLSPSAPTQPTASPHYPHSAHTQPTASPHYPYSAHTQPTASPHYPHSAHTQPTASPHYPHSAHTQPTASPHYPYSAHTQPTASPHYPHSAHTQPTASPHYPHSAHSIPTLSLQCPHPAHILTLLIAAKM</sequence>
<protein>
    <recommendedName>
        <fullName evidence="1">Gypsy retrotransposon integrase-like protein 1</fullName>
    </recommendedName>
</protein>
<dbReference type="InterPro" id="IPR043128">
    <property type="entry name" value="Rev_trsase/Diguanyl_cyclase"/>
</dbReference>
<feature type="compositionally biased region" description="Low complexity" evidence="2">
    <location>
        <begin position="1026"/>
        <end position="1040"/>
    </location>
</feature>
<feature type="compositionally biased region" description="Low complexity" evidence="2">
    <location>
        <begin position="884"/>
        <end position="904"/>
    </location>
</feature>
<dbReference type="Gene3D" id="3.30.420.10">
    <property type="entry name" value="Ribonuclease H-like superfamily/Ribonuclease H"/>
    <property type="match status" value="1"/>
</dbReference>
<dbReference type="Gene3D" id="1.10.340.70">
    <property type="match status" value="1"/>
</dbReference>
<feature type="region of interest" description="Disordered" evidence="2">
    <location>
        <begin position="776"/>
        <end position="1131"/>
    </location>
</feature>
<dbReference type="SUPFAM" id="SSF56672">
    <property type="entry name" value="DNA/RNA polymerases"/>
    <property type="match status" value="1"/>
</dbReference>
<gene>
    <name evidence="4" type="ORF">ROHU_009113</name>
</gene>
<dbReference type="AlphaFoldDB" id="A0A498M305"/>
<dbReference type="STRING" id="84645.A0A498M305"/>
<dbReference type="Pfam" id="PF17921">
    <property type="entry name" value="Integrase_H2C2"/>
    <property type="match status" value="1"/>
</dbReference>
<comment type="caution">
    <text evidence="4">The sequence shown here is derived from an EMBL/GenBank/DDBJ whole genome shotgun (WGS) entry which is preliminary data.</text>
</comment>
<keyword evidence="5" id="KW-1185">Reference proteome</keyword>
<reference evidence="4 5" key="1">
    <citation type="submission" date="2018-03" db="EMBL/GenBank/DDBJ databases">
        <title>Draft genome sequence of Rohu Carp (Labeo rohita).</title>
        <authorList>
            <person name="Das P."/>
            <person name="Kushwaha B."/>
            <person name="Joshi C.G."/>
            <person name="Kumar D."/>
            <person name="Nagpure N.S."/>
            <person name="Sahoo L."/>
            <person name="Das S.P."/>
            <person name="Bit A."/>
            <person name="Patnaik S."/>
            <person name="Meher P.K."/>
            <person name="Jayasankar P."/>
            <person name="Koringa P.G."/>
            <person name="Patel N.V."/>
            <person name="Hinsu A.T."/>
            <person name="Kumar R."/>
            <person name="Pandey M."/>
            <person name="Agarwal S."/>
            <person name="Srivastava S."/>
            <person name="Singh M."/>
            <person name="Iquebal M.A."/>
            <person name="Jaiswal S."/>
            <person name="Angadi U.B."/>
            <person name="Kumar N."/>
            <person name="Raza M."/>
            <person name="Shah T.M."/>
            <person name="Rai A."/>
            <person name="Jena J.K."/>
        </authorList>
    </citation>
    <scope>NUCLEOTIDE SEQUENCE [LARGE SCALE GENOMIC DNA]</scope>
    <source>
        <strain evidence="4">DASCIFA01</strain>
        <tissue evidence="4">Testis</tissue>
    </source>
</reference>
<evidence type="ECO:0000313" key="5">
    <source>
        <dbReference type="Proteomes" id="UP000290572"/>
    </source>
</evidence>
<proteinExistence type="predicted"/>
<accession>A0A498M305</accession>
<evidence type="ECO:0000259" key="3">
    <source>
        <dbReference type="PROSITE" id="PS50994"/>
    </source>
</evidence>
<dbReference type="FunFam" id="3.30.420.10:FF:000032">
    <property type="entry name" value="Retrovirus-related Pol polyprotein from transposon 297-like Protein"/>
    <property type="match status" value="1"/>
</dbReference>
<dbReference type="Proteomes" id="UP000290572">
    <property type="component" value="Unassembled WGS sequence"/>
</dbReference>
<organism evidence="4 5">
    <name type="scientific">Labeo rohita</name>
    <name type="common">Indian major carp</name>
    <name type="synonym">Cyprinus rohita</name>
    <dbReference type="NCBI Taxonomy" id="84645"/>
    <lineage>
        <taxon>Eukaryota</taxon>
        <taxon>Metazoa</taxon>
        <taxon>Chordata</taxon>
        <taxon>Craniata</taxon>
        <taxon>Vertebrata</taxon>
        <taxon>Euteleostomi</taxon>
        <taxon>Actinopterygii</taxon>
        <taxon>Neopterygii</taxon>
        <taxon>Teleostei</taxon>
        <taxon>Ostariophysi</taxon>
        <taxon>Cypriniformes</taxon>
        <taxon>Cyprinidae</taxon>
        <taxon>Labeoninae</taxon>
        <taxon>Labeonini</taxon>
        <taxon>Labeo</taxon>
    </lineage>
</organism>